<dbReference type="PROSITE" id="PS51087">
    <property type="entry name" value="APAG"/>
    <property type="match status" value="1"/>
</dbReference>
<dbReference type="STRING" id="1169540.A0A0G4ERX1"/>
<proteinExistence type="predicted"/>
<dbReference type="PANTHER" id="PTHR47463">
    <property type="entry name" value="F-BOX PROTEIN SKIP16"/>
    <property type="match status" value="1"/>
</dbReference>
<evidence type="ECO:0000259" key="2">
    <source>
        <dbReference type="PROSITE" id="PS51087"/>
    </source>
</evidence>
<dbReference type="Gene3D" id="2.60.40.1470">
    <property type="entry name" value="ApaG domain"/>
    <property type="match status" value="1"/>
</dbReference>
<feature type="signal peptide" evidence="1">
    <location>
        <begin position="1"/>
        <end position="33"/>
    </location>
</feature>
<reference evidence="3 4" key="1">
    <citation type="submission" date="2014-11" db="EMBL/GenBank/DDBJ databases">
        <authorList>
            <person name="Zhu J."/>
            <person name="Qi W."/>
            <person name="Song R."/>
        </authorList>
    </citation>
    <scope>NUCLEOTIDE SEQUENCE [LARGE SCALE GENOMIC DNA]</scope>
</reference>
<name>A0A0G4ERX1_VITBC</name>
<accession>A0A0G4ERX1</accession>
<dbReference type="PANTHER" id="PTHR47463:SF2">
    <property type="entry name" value="F-BOX PROTEIN SKIP16"/>
    <property type="match status" value="1"/>
</dbReference>
<keyword evidence="1" id="KW-0732">Signal</keyword>
<dbReference type="Proteomes" id="UP000041254">
    <property type="component" value="Unassembled WGS sequence"/>
</dbReference>
<keyword evidence="4" id="KW-1185">Reference proteome</keyword>
<organism evidence="3 4">
    <name type="scientific">Vitrella brassicaformis (strain CCMP3155)</name>
    <dbReference type="NCBI Taxonomy" id="1169540"/>
    <lineage>
        <taxon>Eukaryota</taxon>
        <taxon>Sar</taxon>
        <taxon>Alveolata</taxon>
        <taxon>Colpodellida</taxon>
        <taxon>Vitrellaceae</taxon>
        <taxon>Vitrella</taxon>
    </lineage>
</organism>
<gene>
    <name evidence="3" type="ORF">Vbra_20776</name>
</gene>
<sequence length="500" mass="55155">MPRRLSDLPACGPAWTHLLRLLAPADLLAFSAAAKEWSTLMHGEGFFRLQCGQLFGLQQCTPPCRQDGQQAPGSNNGACRSWLIAFVLWQLVASRLGYAVDAALYNRVSRAWRSLKAWLQQHELHHIRNSLNGPISSVDMSAGVDRYRGMPVAPGQAPAANGDLPTDYKMALSFHDGQPRTKPEEIAQSAWPFVGLFGGYSAYNHLACVKLMSLDDALTLTAGLRERHQTIFANSLFIAQCPFGHFPKAFVLNTVNGLVYVMDRKPGMATRLTPAVPPGPHGFIRWLEEFVNRLRDGTYVAGQLVPGEETSRGINIFPQQGPDLAVAVTNGIEALASAVYMAEHVQYWAYSIRLRVLPPGHPQHVPAQQRGFTEVQLQSRHWVLTDGNGQVREVRGRGVIGKHPVLCDEGFIDLPLSVEGGDPPLQSGYFVYQSCSGFMAGGHGTFTGDLLFVKRRLSDHEMEPQMTDDDDQDENNEESAGERVTVALGLVHFNVPQYIY</sequence>
<dbReference type="InParanoid" id="A0A0G4ERX1"/>
<dbReference type="InterPro" id="IPR036767">
    <property type="entry name" value="ApaG_sf"/>
</dbReference>
<feature type="domain" description="ApaG" evidence="2">
    <location>
        <begin position="318"/>
        <end position="500"/>
    </location>
</feature>
<dbReference type="OrthoDB" id="2305498at2759"/>
<evidence type="ECO:0000313" key="3">
    <source>
        <dbReference type="EMBL" id="CEM00971.1"/>
    </source>
</evidence>
<dbReference type="VEuPathDB" id="CryptoDB:Vbra_20776"/>
<evidence type="ECO:0000256" key="1">
    <source>
        <dbReference type="SAM" id="SignalP"/>
    </source>
</evidence>
<feature type="chain" id="PRO_5005187529" description="ApaG domain-containing protein" evidence="1">
    <location>
        <begin position="34"/>
        <end position="500"/>
    </location>
</feature>
<dbReference type="EMBL" id="CDMY01000303">
    <property type="protein sequence ID" value="CEM00971.1"/>
    <property type="molecule type" value="Genomic_DNA"/>
</dbReference>
<dbReference type="OMA" id="RQTIDIM"/>
<dbReference type="Pfam" id="PF04379">
    <property type="entry name" value="DUF525"/>
    <property type="match status" value="1"/>
</dbReference>
<dbReference type="AlphaFoldDB" id="A0A0G4ERX1"/>
<evidence type="ECO:0000313" key="4">
    <source>
        <dbReference type="Proteomes" id="UP000041254"/>
    </source>
</evidence>
<protein>
    <recommendedName>
        <fullName evidence="2">ApaG domain-containing protein</fullName>
    </recommendedName>
</protein>
<dbReference type="InterPro" id="IPR007474">
    <property type="entry name" value="ApaG_domain"/>
</dbReference>
<dbReference type="SUPFAM" id="SSF110069">
    <property type="entry name" value="ApaG-like"/>
    <property type="match status" value="1"/>
</dbReference>